<dbReference type="SUPFAM" id="SSF63829">
    <property type="entry name" value="Calcium-dependent phosphotriesterase"/>
    <property type="match status" value="1"/>
</dbReference>
<comment type="caution">
    <text evidence="1">The sequence shown here is derived from an EMBL/GenBank/DDBJ whole genome shotgun (WGS) entry which is preliminary data.</text>
</comment>
<dbReference type="RefSeq" id="WP_105042849.1">
    <property type="nucleotide sequence ID" value="NZ_MQWA01000001.1"/>
</dbReference>
<keyword evidence="2" id="KW-1185">Reference proteome</keyword>
<protein>
    <recommendedName>
        <fullName evidence="3">SMP-30/Gluconolactonase/LRE-like region domain-containing protein</fullName>
    </recommendedName>
</protein>
<organism evidence="1 2">
    <name type="scientific">Rubritalea profundi</name>
    <dbReference type="NCBI Taxonomy" id="1658618"/>
    <lineage>
        <taxon>Bacteria</taxon>
        <taxon>Pseudomonadati</taxon>
        <taxon>Verrucomicrobiota</taxon>
        <taxon>Verrucomicrobiia</taxon>
        <taxon>Verrucomicrobiales</taxon>
        <taxon>Rubritaleaceae</taxon>
        <taxon>Rubritalea</taxon>
    </lineage>
</organism>
<evidence type="ECO:0000313" key="2">
    <source>
        <dbReference type="Proteomes" id="UP000239907"/>
    </source>
</evidence>
<gene>
    <name evidence="1" type="ORF">BSZ32_07360</name>
</gene>
<proteinExistence type="predicted"/>
<dbReference type="Proteomes" id="UP000239907">
    <property type="component" value="Unassembled WGS sequence"/>
</dbReference>
<name>A0A2S7U022_9BACT</name>
<reference evidence="1 2" key="1">
    <citation type="submission" date="2016-12" db="EMBL/GenBank/DDBJ databases">
        <title>Study of bacterial adaptation to deep sea.</title>
        <authorList>
            <person name="Song J."/>
            <person name="Yoshizawa S."/>
            <person name="Kogure K."/>
        </authorList>
    </citation>
    <scope>NUCLEOTIDE SEQUENCE [LARGE SCALE GENOMIC DNA]</scope>
    <source>
        <strain evidence="1 2">SAORIC-165</strain>
    </source>
</reference>
<evidence type="ECO:0008006" key="3">
    <source>
        <dbReference type="Google" id="ProtNLM"/>
    </source>
</evidence>
<accession>A0A2S7U022</accession>
<sequence>MSDQQELLRLDLDGKILGSTPLPGGNPRHLHQNGKHFFVPHLADNWPADRKSRGFISILDDDLRVVANIAGSAPQYDDDGKLQPMKTTDPIFMHPHDLTVGKDDSLYVAQFDSGNTYPLKLERI</sequence>
<dbReference type="AlphaFoldDB" id="A0A2S7U022"/>
<evidence type="ECO:0000313" key="1">
    <source>
        <dbReference type="EMBL" id="PQJ28348.1"/>
    </source>
</evidence>
<dbReference type="OrthoDB" id="9799230at2"/>
<dbReference type="EMBL" id="MQWA01000001">
    <property type="protein sequence ID" value="PQJ28348.1"/>
    <property type="molecule type" value="Genomic_DNA"/>
</dbReference>